<keyword evidence="6" id="KW-1185">Reference proteome</keyword>
<reference evidence="5 6" key="1">
    <citation type="journal article" date="2018" name="J. Microbiol.">
        <title>Baekduia soli gen. nov., sp. nov., a novel bacterium isolated from the soil of Baekdu Mountain and proposal of a novel family name, Baekduiaceae fam. nov.</title>
        <authorList>
            <person name="An D.S."/>
            <person name="Siddiqi M.Z."/>
            <person name="Kim K.H."/>
            <person name="Yu H.S."/>
            <person name="Im W.T."/>
        </authorList>
    </citation>
    <scope>NUCLEOTIDE SEQUENCE [LARGE SCALE GENOMIC DNA]</scope>
    <source>
        <strain evidence="5 6">BR7-21</strain>
    </source>
</reference>
<dbReference type="PANTHER" id="PTHR46401">
    <property type="entry name" value="GLYCOSYLTRANSFERASE WBBK-RELATED"/>
    <property type="match status" value="1"/>
</dbReference>
<dbReference type="Proteomes" id="UP000321805">
    <property type="component" value="Chromosome"/>
</dbReference>
<evidence type="ECO:0000259" key="3">
    <source>
        <dbReference type="Pfam" id="PF00534"/>
    </source>
</evidence>
<dbReference type="Pfam" id="PF00534">
    <property type="entry name" value="Glycos_transf_1"/>
    <property type="match status" value="1"/>
</dbReference>
<evidence type="ECO:0000313" key="5">
    <source>
        <dbReference type="EMBL" id="QEC46263.1"/>
    </source>
</evidence>
<dbReference type="CDD" id="cd03809">
    <property type="entry name" value="GT4_MtfB-like"/>
    <property type="match status" value="1"/>
</dbReference>
<name>A0A5B8TZW1_9ACTN</name>
<proteinExistence type="predicted"/>
<dbReference type="GO" id="GO:0009103">
    <property type="term" value="P:lipopolysaccharide biosynthetic process"/>
    <property type="evidence" value="ECO:0007669"/>
    <property type="project" value="TreeGrafter"/>
</dbReference>
<dbReference type="Pfam" id="PF13439">
    <property type="entry name" value="Glyco_transf_4"/>
    <property type="match status" value="1"/>
</dbReference>
<dbReference type="SUPFAM" id="SSF53756">
    <property type="entry name" value="UDP-Glycosyltransferase/glycogen phosphorylase"/>
    <property type="match status" value="1"/>
</dbReference>
<dbReference type="Gene3D" id="3.40.50.2000">
    <property type="entry name" value="Glycogen Phosphorylase B"/>
    <property type="match status" value="2"/>
</dbReference>
<evidence type="ECO:0000259" key="4">
    <source>
        <dbReference type="Pfam" id="PF13439"/>
    </source>
</evidence>
<gene>
    <name evidence="5" type="ORF">FSW04_00845</name>
</gene>
<dbReference type="KEGG" id="bsol:FSW04_00845"/>
<evidence type="ECO:0000256" key="2">
    <source>
        <dbReference type="ARBA" id="ARBA00022679"/>
    </source>
</evidence>
<dbReference type="InterPro" id="IPR001296">
    <property type="entry name" value="Glyco_trans_1"/>
</dbReference>
<protein>
    <submittedName>
        <fullName evidence="5">Glycosyltransferase family 4 protein</fullName>
    </submittedName>
</protein>
<dbReference type="OrthoDB" id="9801609at2"/>
<dbReference type="RefSeq" id="WP_146915277.1">
    <property type="nucleotide sequence ID" value="NZ_CP042430.1"/>
</dbReference>
<dbReference type="EMBL" id="CP042430">
    <property type="protein sequence ID" value="QEC46263.1"/>
    <property type="molecule type" value="Genomic_DNA"/>
</dbReference>
<keyword evidence="1" id="KW-0328">Glycosyltransferase</keyword>
<accession>A0A5B8TZW1</accession>
<sequence length="374" mass="39104">MRVAINALFLAPPMGGVETYLRELCRALLAGPDAPQLTVLLNPAGHDKLTAEDWAAGAELVRCEQLGRGGLRALSELTAIGAVADRRRADVVHSVAMTGPLVSRAARVVTIPDTVWITHPEDVLTHRLWRTVVPWVARRADRVVAISHAAGEELRTHLGVPARRLDVIPLGFGSPAVVDPTREADLRAGLGLGPGPIVLNVGQKKPHRNLERLVAAMAGVRAAVPGAQLVLPGPPNAEAEAALRALAAREGVGGAVVVPGFLSQADLEGLYAAAAAFVLPSLVEGFGLPVLEAMARGLPVACSRGSAPGEVAGDAGLLLDPTSQDEIRDATVRLLTDPALHARLAAAGRARAASFTWERCAAQTLDVYRRAAAR</sequence>
<feature type="domain" description="Glycosyltransferase subfamily 4-like N-terminal" evidence="4">
    <location>
        <begin position="14"/>
        <end position="171"/>
    </location>
</feature>
<evidence type="ECO:0000313" key="6">
    <source>
        <dbReference type="Proteomes" id="UP000321805"/>
    </source>
</evidence>
<dbReference type="AlphaFoldDB" id="A0A5B8TZW1"/>
<organism evidence="5 6">
    <name type="scientific">Baekduia soli</name>
    <dbReference type="NCBI Taxonomy" id="496014"/>
    <lineage>
        <taxon>Bacteria</taxon>
        <taxon>Bacillati</taxon>
        <taxon>Actinomycetota</taxon>
        <taxon>Thermoleophilia</taxon>
        <taxon>Solirubrobacterales</taxon>
        <taxon>Baekduiaceae</taxon>
        <taxon>Baekduia</taxon>
    </lineage>
</organism>
<dbReference type="GO" id="GO:0016757">
    <property type="term" value="F:glycosyltransferase activity"/>
    <property type="evidence" value="ECO:0007669"/>
    <property type="project" value="UniProtKB-KW"/>
</dbReference>
<keyword evidence="2 5" id="KW-0808">Transferase</keyword>
<dbReference type="PANTHER" id="PTHR46401:SF2">
    <property type="entry name" value="GLYCOSYLTRANSFERASE WBBK-RELATED"/>
    <property type="match status" value="1"/>
</dbReference>
<feature type="domain" description="Glycosyl transferase family 1" evidence="3">
    <location>
        <begin position="195"/>
        <end position="350"/>
    </location>
</feature>
<evidence type="ECO:0000256" key="1">
    <source>
        <dbReference type="ARBA" id="ARBA00022676"/>
    </source>
</evidence>
<dbReference type="InterPro" id="IPR028098">
    <property type="entry name" value="Glyco_trans_4-like_N"/>
</dbReference>